<proteinExistence type="predicted"/>
<dbReference type="GO" id="GO:0016757">
    <property type="term" value="F:glycosyltransferase activity"/>
    <property type="evidence" value="ECO:0007669"/>
    <property type="project" value="TreeGrafter"/>
</dbReference>
<keyword evidence="1" id="KW-0802">TPR repeat</keyword>
<dbReference type="PROSITE" id="PS50005">
    <property type="entry name" value="TPR"/>
    <property type="match status" value="6"/>
</dbReference>
<dbReference type="EMBL" id="DRQG01000071">
    <property type="protein sequence ID" value="HGY55530.1"/>
    <property type="molecule type" value="Genomic_DNA"/>
</dbReference>
<dbReference type="GO" id="GO:0006493">
    <property type="term" value="P:protein O-linked glycosylation"/>
    <property type="evidence" value="ECO:0007669"/>
    <property type="project" value="TreeGrafter"/>
</dbReference>
<dbReference type="Gene3D" id="1.25.40.10">
    <property type="entry name" value="Tetratricopeptide repeat domain"/>
    <property type="match status" value="3"/>
</dbReference>
<dbReference type="InterPro" id="IPR006597">
    <property type="entry name" value="Sel1-like"/>
</dbReference>
<dbReference type="SMART" id="SM00671">
    <property type="entry name" value="SEL1"/>
    <property type="match status" value="2"/>
</dbReference>
<dbReference type="InterPro" id="IPR019734">
    <property type="entry name" value="TPR_rpt"/>
</dbReference>
<dbReference type="PANTHER" id="PTHR44998">
    <property type="match status" value="1"/>
</dbReference>
<comment type="caution">
    <text evidence="2">The sequence shown here is derived from an EMBL/GenBank/DDBJ whole genome shotgun (WGS) entry which is preliminary data.</text>
</comment>
<dbReference type="SUPFAM" id="SSF48452">
    <property type="entry name" value="TPR-like"/>
    <property type="match status" value="1"/>
</dbReference>
<dbReference type="Pfam" id="PF13414">
    <property type="entry name" value="TPR_11"/>
    <property type="match status" value="2"/>
</dbReference>
<dbReference type="Proteomes" id="UP000885779">
    <property type="component" value="Unassembled WGS sequence"/>
</dbReference>
<feature type="repeat" description="TPR" evidence="1">
    <location>
        <begin position="265"/>
        <end position="298"/>
    </location>
</feature>
<feature type="repeat" description="TPR" evidence="1">
    <location>
        <begin position="231"/>
        <end position="264"/>
    </location>
</feature>
<feature type="repeat" description="TPR" evidence="1">
    <location>
        <begin position="43"/>
        <end position="76"/>
    </location>
</feature>
<sequence>MQRIVSLFFILVLLTSCAWFKSEPKESESETTAESEEMRLAEAENYVSDGISYFQAGDDSMAILSWRKALEIIPEDAEVHNFLGIALHRNGDVEAALDEFKKAVSLKPDYYQAQNNMGYMLFLLNRYNAALAAFNRALGGNPGYEPAIRNRRLVESIIMGNLSREAFEISEETARKDEYIEQIDGYKKALLIDSTFAKAHNNIAVAYYYEGDLDSAMYHLQRAIHFNRNYPEAINNLAVLYKINEDYETAIKLFLKALTLKPRYIAALNNLGETYFLNKEMDNSRRVFNTVLELEPDNKVAKFWLAKMDTELNQTE</sequence>
<feature type="repeat" description="TPR" evidence="1">
    <location>
        <begin position="77"/>
        <end position="110"/>
    </location>
</feature>
<reference evidence="2" key="1">
    <citation type="journal article" date="2020" name="mSystems">
        <title>Genome- and Community-Level Interaction Insights into Carbon Utilization and Element Cycling Functions of Hydrothermarchaeota in Hydrothermal Sediment.</title>
        <authorList>
            <person name="Zhou Z."/>
            <person name="Liu Y."/>
            <person name="Xu W."/>
            <person name="Pan J."/>
            <person name="Luo Z.H."/>
            <person name="Li M."/>
        </authorList>
    </citation>
    <scope>NUCLEOTIDE SEQUENCE [LARGE SCALE GENOMIC DNA]</scope>
    <source>
        <strain evidence="2">HyVt-577</strain>
    </source>
</reference>
<name>A0A7V4U037_CALAY</name>
<protein>
    <submittedName>
        <fullName evidence="2">Tetratricopeptide repeat protein</fullName>
    </submittedName>
</protein>
<gene>
    <name evidence="2" type="ORF">ENK44_07515</name>
</gene>
<dbReference type="InterPro" id="IPR011990">
    <property type="entry name" value="TPR-like_helical_dom_sf"/>
</dbReference>
<evidence type="ECO:0000256" key="1">
    <source>
        <dbReference type="PROSITE-ProRule" id="PRU00339"/>
    </source>
</evidence>
<dbReference type="PANTHER" id="PTHR44998:SF1">
    <property type="entry name" value="UDP-N-ACETYLGLUCOSAMINE--PEPTIDE N-ACETYLGLUCOSAMINYLTRANSFERASE 110 KDA SUBUNIT"/>
    <property type="match status" value="1"/>
</dbReference>
<dbReference type="PROSITE" id="PS50293">
    <property type="entry name" value="TPR_REGION"/>
    <property type="match status" value="1"/>
</dbReference>
<dbReference type="Pfam" id="PF13432">
    <property type="entry name" value="TPR_16"/>
    <property type="match status" value="1"/>
</dbReference>
<feature type="repeat" description="TPR" evidence="1">
    <location>
        <begin position="111"/>
        <end position="144"/>
    </location>
</feature>
<feature type="repeat" description="TPR" evidence="1">
    <location>
        <begin position="197"/>
        <end position="230"/>
    </location>
</feature>
<evidence type="ECO:0000313" key="2">
    <source>
        <dbReference type="EMBL" id="HGY55530.1"/>
    </source>
</evidence>
<dbReference type="AlphaFoldDB" id="A0A7V4U037"/>
<dbReference type="SMART" id="SM00028">
    <property type="entry name" value="TPR"/>
    <property type="match status" value="6"/>
</dbReference>
<dbReference type="PROSITE" id="PS51257">
    <property type="entry name" value="PROKAR_LIPOPROTEIN"/>
    <property type="match status" value="1"/>
</dbReference>
<organism evidence="2">
    <name type="scientific">Caldithrix abyssi</name>
    <dbReference type="NCBI Taxonomy" id="187145"/>
    <lineage>
        <taxon>Bacteria</taxon>
        <taxon>Pseudomonadati</taxon>
        <taxon>Calditrichota</taxon>
        <taxon>Calditrichia</taxon>
        <taxon>Calditrichales</taxon>
        <taxon>Calditrichaceae</taxon>
        <taxon>Caldithrix</taxon>
    </lineage>
</organism>
<accession>A0A7V4U037</accession>